<reference evidence="1 2" key="1">
    <citation type="submission" date="2022-01" db="EMBL/GenBank/DDBJ databases">
        <authorList>
            <person name="Xiong W."/>
            <person name="Schranz E."/>
        </authorList>
    </citation>
    <scope>NUCLEOTIDE SEQUENCE [LARGE SCALE GENOMIC DNA]</scope>
</reference>
<sequence length="135" mass="15118">MEEKERGWLGKHQCGRILGGISTYRLSLIPPLLVDVSSTASPYLLYLPLIVVTGTKKRRAAVVTVPTTGKCNSGFSFHRIQQKGQIIRFLSFLFPSFPISQADLFGLACLPLSKFNFGDTLDIFYKVVTAYDWKI</sequence>
<dbReference type="EMBL" id="CAKMRJ010002432">
    <property type="protein sequence ID" value="CAH1429059.1"/>
    <property type="molecule type" value="Genomic_DNA"/>
</dbReference>
<protein>
    <submittedName>
        <fullName evidence="1">Uncharacterized protein</fullName>
    </submittedName>
</protein>
<evidence type="ECO:0000313" key="2">
    <source>
        <dbReference type="Proteomes" id="UP001157418"/>
    </source>
</evidence>
<dbReference type="Proteomes" id="UP001157418">
    <property type="component" value="Unassembled WGS sequence"/>
</dbReference>
<accession>A0AAU9MSI8</accession>
<keyword evidence="2" id="KW-1185">Reference proteome</keyword>
<evidence type="ECO:0000313" key="1">
    <source>
        <dbReference type="EMBL" id="CAH1429059.1"/>
    </source>
</evidence>
<proteinExistence type="predicted"/>
<gene>
    <name evidence="1" type="ORF">LVIROSA_LOCUS15939</name>
</gene>
<organism evidence="1 2">
    <name type="scientific">Lactuca virosa</name>
    <dbReference type="NCBI Taxonomy" id="75947"/>
    <lineage>
        <taxon>Eukaryota</taxon>
        <taxon>Viridiplantae</taxon>
        <taxon>Streptophyta</taxon>
        <taxon>Embryophyta</taxon>
        <taxon>Tracheophyta</taxon>
        <taxon>Spermatophyta</taxon>
        <taxon>Magnoliopsida</taxon>
        <taxon>eudicotyledons</taxon>
        <taxon>Gunneridae</taxon>
        <taxon>Pentapetalae</taxon>
        <taxon>asterids</taxon>
        <taxon>campanulids</taxon>
        <taxon>Asterales</taxon>
        <taxon>Asteraceae</taxon>
        <taxon>Cichorioideae</taxon>
        <taxon>Cichorieae</taxon>
        <taxon>Lactucinae</taxon>
        <taxon>Lactuca</taxon>
    </lineage>
</organism>
<name>A0AAU9MSI8_9ASTR</name>
<dbReference type="AlphaFoldDB" id="A0AAU9MSI8"/>
<comment type="caution">
    <text evidence="1">The sequence shown here is derived from an EMBL/GenBank/DDBJ whole genome shotgun (WGS) entry which is preliminary data.</text>
</comment>